<keyword evidence="3" id="KW-1185">Reference proteome</keyword>
<proteinExistence type="predicted"/>
<accession>A0ABR1R2S1</accession>
<sequence length="424" mass="46789">MSLHLQYPPVARLANRNCQRDYQPMTSPISVPPPPNLRNWDSPNDQNNNENLISTPETTWSRWNYTLSVTDSSGERQQDLQQHLFVDNRNNTATRPTSPHLPHLQTFCQDASLADEPSTLLPILEQLFLFFPLVTYFKTASLETTSQLPETIAQSLFASPRTPHHQSPKTLHFLGSGSRGRRCLVHNIPQQPARARGRPPPAKTVLHHQPFRPLIQASEDDKDAPYTPPVKAGPGEASRFDRYLREEEEYGQETRASSVGTPKSRRKHAAKSGERYVPDTMPCPLSLGEVWTRSLAGQQPERSEPETASLSKGFLLSDHLSQEGGSIDTGFTYTCQAGNLWALSFTETEGGRNIWGKKTASTCLRVLLDSRRVRAISACRASLGPSEPSEPALGSSGGTRDLRAVQPVLGPSAHIEPKTGGHGA</sequence>
<feature type="compositionally biased region" description="Basic and acidic residues" evidence="1">
    <location>
        <begin position="415"/>
        <end position="424"/>
    </location>
</feature>
<feature type="compositionally biased region" description="Polar residues" evidence="1">
    <location>
        <begin position="39"/>
        <end position="55"/>
    </location>
</feature>
<comment type="caution">
    <text evidence="2">The sequence shown here is derived from an EMBL/GenBank/DDBJ whole genome shotgun (WGS) entry which is preliminary data.</text>
</comment>
<organism evidence="2 3">
    <name type="scientific">Apiospora marii</name>
    <dbReference type="NCBI Taxonomy" id="335849"/>
    <lineage>
        <taxon>Eukaryota</taxon>
        <taxon>Fungi</taxon>
        <taxon>Dikarya</taxon>
        <taxon>Ascomycota</taxon>
        <taxon>Pezizomycotina</taxon>
        <taxon>Sordariomycetes</taxon>
        <taxon>Xylariomycetidae</taxon>
        <taxon>Amphisphaeriales</taxon>
        <taxon>Apiosporaceae</taxon>
        <taxon>Apiospora</taxon>
    </lineage>
</organism>
<dbReference type="Proteomes" id="UP001396898">
    <property type="component" value="Unassembled WGS sequence"/>
</dbReference>
<name>A0ABR1R2S1_9PEZI</name>
<evidence type="ECO:0000256" key="1">
    <source>
        <dbReference type="SAM" id="MobiDB-lite"/>
    </source>
</evidence>
<protein>
    <submittedName>
        <fullName evidence="2">Pkinase-domain-containing protein</fullName>
    </submittedName>
</protein>
<feature type="region of interest" description="Disordered" evidence="1">
    <location>
        <begin position="383"/>
        <end position="424"/>
    </location>
</feature>
<reference evidence="2 3" key="1">
    <citation type="submission" date="2023-01" db="EMBL/GenBank/DDBJ databases">
        <title>Analysis of 21 Apiospora genomes using comparative genomics revels a genus with tremendous synthesis potential of carbohydrate active enzymes and secondary metabolites.</title>
        <authorList>
            <person name="Sorensen T."/>
        </authorList>
    </citation>
    <scope>NUCLEOTIDE SEQUENCE [LARGE SCALE GENOMIC DNA]</scope>
    <source>
        <strain evidence="2 3">CBS 20057</strain>
    </source>
</reference>
<feature type="region of interest" description="Disordered" evidence="1">
    <location>
        <begin position="22"/>
        <end position="55"/>
    </location>
</feature>
<evidence type="ECO:0000313" key="3">
    <source>
        <dbReference type="Proteomes" id="UP001396898"/>
    </source>
</evidence>
<feature type="region of interest" description="Disordered" evidence="1">
    <location>
        <begin position="216"/>
        <end position="279"/>
    </location>
</feature>
<dbReference type="EMBL" id="JAQQWI010000021">
    <property type="protein sequence ID" value="KAK7998491.1"/>
    <property type="molecule type" value="Genomic_DNA"/>
</dbReference>
<gene>
    <name evidence="2" type="ORF">PG991_014970</name>
</gene>
<evidence type="ECO:0000313" key="2">
    <source>
        <dbReference type="EMBL" id="KAK7998491.1"/>
    </source>
</evidence>